<feature type="region of interest" description="Disordered" evidence="1">
    <location>
        <begin position="306"/>
        <end position="403"/>
    </location>
</feature>
<accession>A0A401IPH8</accession>
<protein>
    <submittedName>
        <fullName evidence="2">Wsv260-like protein</fullName>
    </submittedName>
</protein>
<feature type="compositionally biased region" description="Basic residues" evidence="1">
    <location>
        <begin position="34"/>
        <end position="48"/>
    </location>
</feature>
<evidence type="ECO:0000313" key="2">
    <source>
        <dbReference type="EMBL" id="GBG35524.1"/>
    </source>
</evidence>
<feature type="compositionally biased region" description="Basic and acidic residues" evidence="1">
    <location>
        <begin position="310"/>
        <end position="326"/>
    </location>
</feature>
<feature type="compositionally biased region" description="Basic and acidic residues" evidence="1">
    <location>
        <begin position="371"/>
        <end position="393"/>
    </location>
</feature>
<feature type="compositionally biased region" description="Polar residues" evidence="1">
    <location>
        <begin position="329"/>
        <end position="338"/>
    </location>
</feature>
<name>A0A401IPH8_9VIRU</name>
<feature type="region of interest" description="Disordered" evidence="1">
    <location>
        <begin position="1"/>
        <end position="68"/>
    </location>
</feature>
<organism evidence="2">
    <name type="scientific">Penaeus monodon endogenous nimavirus</name>
    <dbReference type="NCBI Taxonomy" id="2133795"/>
    <lineage>
        <taxon>Viruses</taxon>
        <taxon>Viruses incertae sedis</taxon>
        <taxon>Naldaviricetes</taxon>
        <taxon>Nimaviridae</taxon>
    </lineage>
</organism>
<feature type="compositionally biased region" description="Low complexity" evidence="1">
    <location>
        <begin position="22"/>
        <end position="33"/>
    </location>
</feature>
<sequence>MSVSTNYVTVDDNSDYRAENIPRANNPNNPGSPRRYRGRRHQGYRNHIGRSTQCDRQASDHQNSHTAPPTLEELERIASTVVQNRLIPDSQKFHAVNMRAEEIPSGNIDNICSDCIDFMAKLIPEPELVVAAPASDGTTNKNSEDVRQTITLTDQHRHQLVENFLRSLELQASDVCHLDSFISESCGEIRNNIISALPANVVVDIAQMCRRPDLMKKSFGSDVYASLLSKGMIIDYGNPSTEKDWWSPLLKYTDETHGEMMIRNVPDGCENCHCFLRDIDRKYQTRTSKNITDYISNKCSLGSYQGLQDPDGHSEKIDGLHGDEINCKASPSSTTTNVDWAVYESKSASEESEGGPVSDSDEEEGNTSSGTKDESKESGDEARTESGVKKEDDNLSTASTIPFIEINDERKETIIEREGSTIKDDNLSVEDNDRKDKSQYMTLFDTGNNRWKSLSKYGQAVTCLSICKHINGCPIRKINAERFRSAVDVKFNEVNRQSSDHAIPEDAMDVQLSWRLEMKPKHILAFSSNADMLSATLTASSSNTNIDNVSGLLVEEQLPANLSLVIADGITRPSVTSRLCIHTVISASMQVPQSEGAFQSENGMRFSRTWRNVLPATYTGIPITDDTVNWRSIMYTQTTKDEILRIARFSPVEIVPSSLLDIKSESSMLYNHGGRGIDMKMVGLTVQRYRGGEPGIYWIEEREISRSNRKKVRMELDMALEERKTHLADMTKRAKYVTEKMFGEAVNQHNENIRNREKIINGGNVKNPSELNEANDEVVRSDKVITNLAIHTHILNQQSRQLKVDLARLTNNVRSSSLIF</sequence>
<reference evidence="2" key="1">
    <citation type="journal article" date="2018" name="J. Virol.">
        <title>Crustacean Genome Exploration Reveals the Evolutionary Origin of White Spot Syndrome Virus.</title>
        <authorList>
            <person name="Kawato S."/>
            <person name="Shitara A."/>
            <person name="Wang Y."/>
            <person name="Nozaki R."/>
            <person name="Kondo H."/>
            <person name="Hirono I."/>
        </authorList>
    </citation>
    <scope>NUCLEOTIDE SEQUENCE</scope>
</reference>
<comment type="caution">
    <text evidence="2">The sequence shown here is derived from an EMBL/GenBank/DDBJ whole genome shotgun (WGS) entry which is preliminary data.</text>
</comment>
<proteinExistence type="predicted"/>
<evidence type="ECO:0000256" key="1">
    <source>
        <dbReference type="SAM" id="MobiDB-lite"/>
    </source>
</evidence>
<dbReference type="EMBL" id="BFCF01000001">
    <property type="protein sequence ID" value="GBG35524.1"/>
    <property type="molecule type" value="Genomic_DNA"/>
</dbReference>